<dbReference type="EMBL" id="CAADRM010000013">
    <property type="protein sequence ID" value="VFU11551.1"/>
    <property type="molecule type" value="Genomic_DNA"/>
</dbReference>
<organism evidence="1">
    <name type="scientific">anaerobic digester metagenome</name>
    <dbReference type="NCBI Taxonomy" id="1263854"/>
    <lineage>
        <taxon>unclassified sequences</taxon>
        <taxon>metagenomes</taxon>
        <taxon>ecological metagenomes</taxon>
    </lineage>
</organism>
<dbReference type="SFLD" id="SFLDG01132">
    <property type="entry name" value="C1.5.3:_5'-Nucleotidase_Like"/>
    <property type="match status" value="1"/>
</dbReference>
<protein>
    <submittedName>
        <fullName evidence="1">Haloacid dehalogenase-like hydrolase</fullName>
    </submittedName>
</protein>
<dbReference type="Gene3D" id="3.40.50.1000">
    <property type="entry name" value="HAD superfamily/HAD-like"/>
    <property type="match status" value="1"/>
</dbReference>
<dbReference type="AlphaFoldDB" id="A0A485LUC3"/>
<dbReference type="Gene3D" id="1.10.150.450">
    <property type="match status" value="1"/>
</dbReference>
<keyword evidence="1" id="KW-0378">Hydrolase</keyword>
<dbReference type="Pfam" id="PF00702">
    <property type="entry name" value="Hydrolase"/>
    <property type="match status" value="1"/>
</dbReference>
<name>A0A485LUC3_9ZZZZ</name>
<dbReference type="InterPro" id="IPR023214">
    <property type="entry name" value="HAD_sf"/>
</dbReference>
<evidence type="ECO:0000313" key="1">
    <source>
        <dbReference type="EMBL" id="VFU11551.1"/>
    </source>
</evidence>
<dbReference type="PANTHER" id="PTHR47438">
    <property type="entry name" value="PHOSPHATE METABOLISM PROTEIN 8-RELATED"/>
    <property type="match status" value="1"/>
</dbReference>
<accession>A0A485LUC3</accession>
<reference evidence="1" key="1">
    <citation type="submission" date="2019-03" db="EMBL/GenBank/DDBJ databases">
        <authorList>
            <person name="Hao L."/>
        </authorList>
    </citation>
    <scope>NUCLEOTIDE SEQUENCE</scope>
</reference>
<dbReference type="SFLD" id="SFLDS00003">
    <property type="entry name" value="Haloacid_Dehalogenase"/>
    <property type="match status" value="1"/>
</dbReference>
<sequence>MKLILFDVDDTLYPKGAGPFNLVTGKIDEYVMSWCNLDLEETRALRKRYIDSYGSTLGGLMRHYGVDPDDYLQKVHDVPVEELLHKDERLKKVISGIRHDMVVFSNGSVDYVRRVLRSLDVIDLLGELFTIEFMDYIPKPRVYPYRKLLELYGVRPQDCVFVDDRLPNILTARDMGMKAVLVGADTSMPGVDVIPDIYSVSEIAF</sequence>
<dbReference type="InterPro" id="IPR036412">
    <property type="entry name" value="HAD-like_sf"/>
</dbReference>
<dbReference type="NCBIfam" id="TIGR01509">
    <property type="entry name" value="HAD-SF-IA-v3"/>
    <property type="match status" value="1"/>
</dbReference>
<dbReference type="GO" id="GO:0008252">
    <property type="term" value="F:nucleotidase activity"/>
    <property type="evidence" value="ECO:0007669"/>
    <property type="project" value="TreeGrafter"/>
</dbReference>
<dbReference type="GO" id="GO:0009166">
    <property type="term" value="P:nucleotide catabolic process"/>
    <property type="evidence" value="ECO:0007669"/>
    <property type="project" value="TreeGrafter"/>
</dbReference>
<dbReference type="GO" id="GO:0006206">
    <property type="term" value="P:pyrimidine nucleobase metabolic process"/>
    <property type="evidence" value="ECO:0007669"/>
    <property type="project" value="TreeGrafter"/>
</dbReference>
<dbReference type="InterPro" id="IPR010237">
    <property type="entry name" value="Pyr-5-nucltdase"/>
</dbReference>
<dbReference type="SFLD" id="SFLDG01129">
    <property type="entry name" value="C1.5:_HAD__Beta-PGM__Phosphata"/>
    <property type="match status" value="1"/>
</dbReference>
<dbReference type="NCBIfam" id="TIGR01993">
    <property type="entry name" value="Pyr-5-nucltdase"/>
    <property type="match status" value="1"/>
</dbReference>
<proteinExistence type="predicted"/>
<dbReference type="PANTHER" id="PTHR47438:SF1">
    <property type="entry name" value="PHOSPHATE METABOLISM PROTEIN 8-RELATED"/>
    <property type="match status" value="1"/>
</dbReference>
<dbReference type="InterPro" id="IPR006439">
    <property type="entry name" value="HAD-SF_hydro_IA"/>
</dbReference>
<gene>
    <name evidence="1" type="ORF">SCFA_110014</name>
</gene>
<dbReference type="SUPFAM" id="SSF56784">
    <property type="entry name" value="HAD-like"/>
    <property type="match status" value="1"/>
</dbReference>
<dbReference type="InterPro" id="IPR052791">
    <property type="entry name" value="SSM1_domain"/>
</dbReference>